<feature type="region of interest" description="Disordered" evidence="8">
    <location>
        <begin position="350"/>
        <end position="383"/>
    </location>
</feature>
<evidence type="ECO:0000256" key="8">
    <source>
        <dbReference type="SAM" id="MobiDB-lite"/>
    </source>
</evidence>
<evidence type="ECO:0000256" key="5">
    <source>
        <dbReference type="ARBA" id="ARBA00022786"/>
    </source>
</evidence>
<reference evidence="11" key="2">
    <citation type="submission" date="2020-11" db="EMBL/GenBank/DDBJ databases">
        <authorList>
            <consortium name="DOE Joint Genome Institute"/>
            <person name="Kuo A."/>
            <person name="Miyauchi S."/>
            <person name="Kiss E."/>
            <person name="Drula E."/>
            <person name="Kohler A."/>
            <person name="Sanchez-Garcia M."/>
            <person name="Andreopoulos B."/>
            <person name="Barry K.W."/>
            <person name="Bonito G."/>
            <person name="Buee M."/>
            <person name="Carver A."/>
            <person name="Chen C."/>
            <person name="Cichocki N."/>
            <person name="Clum A."/>
            <person name="Culley D."/>
            <person name="Crous P.W."/>
            <person name="Fauchery L."/>
            <person name="Girlanda M."/>
            <person name="Hayes R."/>
            <person name="Keri Z."/>
            <person name="Labutti K."/>
            <person name="Lipzen A."/>
            <person name="Lombard V."/>
            <person name="Magnuson J."/>
            <person name="Maillard F."/>
            <person name="Morin E."/>
            <person name="Murat C."/>
            <person name="Nolan M."/>
            <person name="Ohm R."/>
            <person name="Pangilinan J."/>
            <person name="Pereira M."/>
            <person name="Perotto S."/>
            <person name="Peter M."/>
            <person name="Riley R."/>
            <person name="Sitrit Y."/>
            <person name="Stielow B."/>
            <person name="Szollosi G."/>
            <person name="Zifcakova L."/>
            <person name="Stursova M."/>
            <person name="Spatafora J.W."/>
            <person name="Tedersoo L."/>
            <person name="Vaario L.-M."/>
            <person name="Yamada A."/>
            <person name="Yan M."/>
            <person name="Wang P."/>
            <person name="Xu J."/>
            <person name="Bruns T."/>
            <person name="Baldrian P."/>
            <person name="Vilgalys R."/>
            <person name="Henrissat B."/>
            <person name="Grigoriev I.V."/>
            <person name="Hibbett D."/>
            <person name="Nagy L.G."/>
            <person name="Martin F.M."/>
        </authorList>
    </citation>
    <scope>NUCLEOTIDE SEQUENCE</scope>
    <source>
        <strain evidence="11">UH-Tt-Lm1</strain>
    </source>
</reference>
<feature type="domain" description="USP" evidence="9">
    <location>
        <begin position="386"/>
        <end position="1082"/>
    </location>
</feature>
<evidence type="ECO:0000256" key="6">
    <source>
        <dbReference type="ARBA" id="ARBA00022801"/>
    </source>
</evidence>
<dbReference type="PROSITE" id="PS00972">
    <property type="entry name" value="USP_1"/>
    <property type="match status" value="1"/>
</dbReference>
<dbReference type="GO" id="GO:0016579">
    <property type="term" value="P:protein deubiquitination"/>
    <property type="evidence" value="ECO:0007669"/>
    <property type="project" value="InterPro"/>
</dbReference>
<dbReference type="Gene3D" id="3.30.2230.10">
    <property type="entry name" value="DUSP-like"/>
    <property type="match status" value="1"/>
</dbReference>
<reference evidence="11" key="1">
    <citation type="journal article" date="2020" name="Nat. Commun.">
        <title>Large-scale genome sequencing of mycorrhizal fungi provides insights into the early evolution of symbiotic traits.</title>
        <authorList>
            <person name="Miyauchi S."/>
            <person name="Kiss E."/>
            <person name="Kuo A."/>
            <person name="Drula E."/>
            <person name="Kohler A."/>
            <person name="Sanchez-Garcia M."/>
            <person name="Morin E."/>
            <person name="Andreopoulos B."/>
            <person name="Barry K.W."/>
            <person name="Bonito G."/>
            <person name="Buee M."/>
            <person name="Carver A."/>
            <person name="Chen C."/>
            <person name="Cichocki N."/>
            <person name="Clum A."/>
            <person name="Culley D."/>
            <person name="Crous P.W."/>
            <person name="Fauchery L."/>
            <person name="Girlanda M."/>
            <person name="Hayes R.D."/>
            <person name="Keri Z."/>
            <person name="LaButti K."/>
            <person name="Lipzen A."/>
            <person name="Lombard V."/>
            <person name="Magnuson J."/>
            <person name="Maillard F."/>
            <person name="Murat C."/>
            <person name="Nolan M."/>
            <person name="Ohm R.A."/>
            <person name="Pangilinan J."/>
            <person name="Pereira M.F."/>
            <person name="Perotto S."/>
            <person name="Peter M."/>
            <person name="Pfister S."/>
            <person name="Riley R."/>
            <person name="Sitrit Y."/>
            <person name="Stielow J.B."/>
            <person name="Szollosi G."/>
            <person name="Zifcakova L."/>
            <person name="Stursova M."/>
            <person name="Spatafora J.W."/>
            <person name="Tedersoo L."/>
            <person name="Vaario L.M."/>
            <person name="Yamada A."/>
            <person name="Yan M."/>
            <person name="Wang P."/>
            <person name="Xu J."/>
            <person name="Bruns T."/>
            <person name="Baldrian P."/>
            <person name="Vilgalys R."/>
            <person name="Dunand C."/>
            <person name="Henrissat B."/>
            <person name="Grigoriev I.V."/>
            <person name="Hibbett D."/>
            <person name="Nagy L.G."/>
            <person name="Martin F.M."/>
        </authorList>
    </citation>
    <scope>NUCLEOTIDE SEQUENCE</scope>
    <source>
        <strain evidence="11">UH-Tt-Lm1</strain>
    </source>
</reference>
<comment type="caution">
    <text evidence="11">The sequence shown here is derived from an EMBL/GenBank/DDBJ whole genome shotgun (WGS) entry which is preliminary data.</text>
</comment>
<dbReference type="SUPFAM" id="SSF54001">
    <property type="entry name" value="Cysteine proteinases"/>
    <property type="match status" value="1"/>
</dbReference>
<feature type="region of interest" description="Disordered" evidence="8">
    <location>
        <begin position="1220"/>
        <end position="1271"/>
    </location>
</feature>
<evidence type="ECO:0000313" key="12">
    <source>
        <dbReference type="Proteomes" id="UP000736335"/>
    </source>
</evidence>
<gene>
    <name evidence="11" type="ORF">BJ322DRAFT_806797</name>
</gene>
<dbReference type="GO" id="GO:0004843">
    <property type="term" value="F:cysteine-type deubiquitinase activity"/>
    <property type="evidence" value="ECO:0007669"/>
    <property type="project" value="UniProtKB-EC"/>
</dbReference>
<evidence type="ECO:0000256" key="7">
    <source>
        <dbReference type="ARBA" id="ARBA00022807"/>
    </source>
</evidence>
<feature type="compositionally biased region" description="Basic and acidic residues" evidence="8">
    <location>
        <begin position="49"/>
        <end position="58"/>
    </location>
</feature>
<dbReference type="PROSITE" id="PS00973">
    <property type="entry name" value="USP_2"/>
    <property type="match status" value="1"/>
</dbReference>
<organism evidence="11 12">
    <name type="scientific">Thelephora terrestris</name>
    <dbReference type="NCBI Taxonomy" id="56493"/>
    <lineage>
        <taxon>Eukaryota</taxon>
        <taxon>Fungi</taxon>
        <taxon>Dikarya</taxon>
        <taxon>Basidiomycota</taxon>
        <taxon>Agaricomycotina</taxon>
        <taxon>Agaricomycetes</taxon>
        <taxon>Thelephorales</taxon>
        <taxon>Thelephoraceae</taxon>
        <taxon>Thelephora</taxon>
    </lineage>
</organism>
<dbReference type="SMART" id="SM00695">
    <property type="entry name" value="DUSP"/>
    <property type="match status" value="1"/>
</dbReference>
<keyword evidence="5" id="KW-0833">Ubl conjugation pathway</keyword>
<dbReference type="EC" id="3.4.19.12" evidence="3"/>
<feature type="compositionally biased region" description="Polar residues" evidence="8">
    <location>
        <begin position="27"/>
        <end position="39"/>
    </location>
</feature>
<dbReference type="InterPro" id="IPR001394">
    <property type="entry name" value="Peptidase_C19_UCH"/>
</dbReference>
<keyword evidence="12" id="KW-1185">Reference proteome</keyword>
<feature type="domain" description="DUSP" evidence="10">
    <location>
        <begin position="92"/>
        <end position="199"/>
    </location>
</feature>
<dbReference type="Pfam" id="PF00443">
    <property type="entry name" value="UCH"/>
    <property type="match status" value="1"/>
</dbReference>
<dbReference type="PROSITE" id="PS50235">
    <property type="entry name" value="USP_3"/>
    <property type="match status" value="1"/>
</dbReference>
<evidence type="ECO:0000259" key="9">
    <source>
        <dbReference type="PROSITE" id="PS50235"/>
    </source>
</evidence>
<dbReference type="SUPFAM" id="SSF143791">
    <property type="entry name" value="DUSP-like"/>
    <property type="match status" value="1"/>
</dbReference>
<keyword evidence="4" id="KW-0645">Protease</keyword>
<keyword evidence="6" id="KW-0378">Hydrolase</keyword>
<accession>A0A9P6HE61</accession>
<dbReference type="InterPro" id="IPR018200">
    <property type="entry name" value="USP_CS"/>
</dbReference>
<feature type="compositionally biased region" description="Polar residues" evidence="8">
    <location>
        <begin position="7"/>
        <end position="18"/>
    </location>
</feature>
<dbReference type="InterPro" id="IPR006615">
    <property type="entry name" value="Pept_C19_DUSP"/>
</dbReference>
<comment type="catalytic activity">
    <reaction evidence="1">
        <text>Thiol-dependent hydrolysis of ester, thioester, amide, peptide and isopeptide bonds formed by the C-terminal Gly of ubiquitin (a 76-residue protein attached to proteins as an intracellular targeting signal).</text>
        <dbReference type="EC" id="3.4.19.12"/>
    </reaction>
</comment>
<dbReference type="PROSITE" id="PS51283">
    <property type="entry name" value="DUSP"/>
    <property type="match status" value="1"/>
</dbReference>
<dbReference type="Proteomes" id="UP000736335">
    <property type="component" value="Unassembled WGS sequence"/>
</dbReference>
<proteinExistence type="inferred from homology"/>
<feature type="region of interest" description="Disordered" evidence="8">
    <location>
        <begin position="1"/>
        <end position="101"/>
    </location>
</feature>
<dbReference type="Pfam" id="PF06337">
    <property type="entry name" value="DUSP"/>
    <property type="match status" value="1"/>
</dbReference>
<protein>
    <recommendedName>
        <fullName evidence="3">ubiquitinyl hydrolase 1</fullName>
        <ecNumber evidence="3">3.4.19.12</ecNumber>
    </recommendedName>
</protein>
<dbReference type="InterPro" id="IPR038765">
    <property type="entry name" value="Papain-like_cys_pep_sf"/>
</dbReference>
<evidence type="ECO:0000256" key="1">
    <source>
        <dbReference type="ARBA" id="ARBA00000707"/>
    </source>
</evidence>
<evidence type="ECO:0000313" key="11">
    <source>
        <dbReference type="EMBL" id="KAF9785087.1"/>
    </source>
</evidence>
<feature type="compositionally biased region" description="Polar residues" evidence="8">
    <location>
        <begin position="360"/>
        <end position="378"/>
    </location>
</feature>
<evidence type="ECO:0000259" key="10">
    <source>
        <dbReference type="PROSITE" id="PS51283"/>
    </source>
</evidence>
<dbReference type="OrthoDB" id="292964at2759"/>
<dbReference type="Gene3D" id="3.90.70.10">
    <property type="entry name" value="Cysteine proteinases"/>
    <property type="match status" value="2"/>
</dbReference>
<feature type="compositionally biased region" description="Low complexity" evidence="8">
    <location>
        <begin position="83"/>
        <end position="101"/>
    </location>
</feature>
<evidence type="ECO:0000256" key="2">
    <source>
        <dbReference type="ARBA" id="ARBA00009085"/>
    </source>
</evidence>
<dbReference type="CDD" id="cd02674">
    <property type="entry name" value="Peptidase_C19R"/>
    <property type="match status" value="1"/>
</dbReference>
<sequence length="1271" mass="141998">MSLPLLPTTTNDTVNDLQAGSRKRQRSLSMQSDPSSPKRSASEDPAQDSQKDISDKAARPPPFPSESTPVLEDSPMNDGPIASQDVQMQSSSSPSADPAAIDPLVNRPLQIGETWYIIQKRWIDRWRKAFSGQEDKEEGFINQATLGPPDKENHNLLDGGNNLREDVTSETVDFVPEEVWDRFVSHFGTVNQPLPRKVIARGIIQQPTIEMHPLILRVVRTADPSSSTTGPLIHRITISASATVRDLYKAIHALFNVPNVLFRVWFVGDVPEDAPYEASKLKQGDPSPKLWSETDDLLEHEYVSTGDGFAVEFQKDGLWPSDAVPQNHAPPPLFGGGNDFFGKMQEKTLGSKTNDAKPATATSSKISLWKSSTPTSSKRVQEPGTLGLSNMGNTCFMNSALQCLAHTRELCQYFVSGVFEGELNPDNPLGMQGAIAEVFGALLRRIWSDSSTAASYSPREFKQTLQRFAPQFIGYQQHDSQELLAFLLDGLHEDLNRILKKPYVEKPDWEGGGDEEMVKLANASWDGYLKRNDSVIVDLFQGQYKSTLVCPECAKVSITFDPFMYLTLPLPVNKKWSGSVYYMPWDTTAPILKIPVELPRDASFKELRKLLGRWMDIPPDNLLTVEVFNSRFYKGLDDYVMVSETSENDILVCYELPCHAQQARSYKRGQDDPYIVPLYRTDATPTTKYTYGRGSPSYFGCPLIAVIDQETAKSKDAIYATVIERLERGTTSPRDLYTWEGASPADSTIEEVSITLNGASPIDSLTEIKPNGEVVMVQEVPEEGDITDEKGMVIEELETTPEEIDEEPRKLGPKPDIFVLQLQNNNNPFAAGFGPSGRYESWTKREQDATADEEGGPLLKEGDTFVCEFDEHLKGYFFADLPHSEGLLWKRNQQYTHPEYLEAKKGESARIKRGITLQDCLEEFTKEEKLGEDDLWYCPKCKKHQQATKRFDLWKLPEILVVHLKRFSNSRMLRDKIDTFVDFPIEGLDLEKMVGEREVSVRLQERGVDISSLGLRDLGEPLVYDLYAVDEHLGGLGGGHYRAYALNHITKKWYHFDDSFVTESAAEQSVNSNAYLLFYRRRTDRPLGGKTYEKITSSGLQTDGVWTGPGPETKSIAPKYATVRPASPEHTEKPVGLFDHMTNFNDLSGHRSWGHQSPNSTPPVLEEPSTIGIMNYIGFPDPEQIGDGGMIFHSNPGTPPSDGGCREGAMTQETMDRWTRSISAKFTEGSSDSVRPSPPSSLNGDDVNPFQAPEDDGLMDTTHSALNDIDI</sequence>
<dbReference type="InterPro" id="IPR035927">
    <property type="entry name" value="DUSP-like_sf"/>
</dbReference>
<dbReference type="InterPro" id="IPR028889">
    <property type="entry name" value="USP"/>
</dbReference>
<evidence type="ECO:0000256" key="3">
    <source>
        <dbReference type="ARBA" id="ARBA00012759"/>
    </source>
</evidence>
<comment type="similarity">
    <text evidence="2">Belongs to the peptidase C19 family.</text>
</comment>
<dbReference type="InterPro" id="IPR050185">
    <property type="entry name" value="Ub_carboxyl-term_hydrolase"/>
</dbReference>
<dbReference type="GO" id="GO:0006508">
    <property type="term" value="P:proteolysis"/>
    <property type="evidence" value="ECO:0007669"/>
    <property type="project" value="UniProtKB-KW"/>
</dbReference>
<dbReference type="PANTHER" id="PTHR21646:SF24">
    <property type="entry name" value="UBIQUITIN CARBOXYL-TERMINAL HYDROLASE"/>
    <property type="match status" value="1"/>
</dbReference>
<keyword evidence="7" id="KW-0788">Thiol protease</keyword>
<dbReference type="EMBL" id="WIUZ02000007">
    <property type="protein sequence ID" value="KAF9785087.1"/>
    <property type="molecule type" value="Genomic_DNA"/>
</dbReference>
<evidence type="ECO:0000256" key="4">
    <source>
        <dbReference type="ARBA" id="ARBA00022670"/>
    </source>
</evidence>
<name>A0A9P6HE61_9AGAM</name>
<dbReference type="PANTHER" id="PTHR21646">
    <property type="entry name" value="UBIQUITIN CARBOXYL-TERMINAL HYDROLASE"/>
    <property type="match status" value="1"/>
</dbReference>
<dbReference type="AlphaFoldDB" id="A0A9P6HE61"/>